<dbReference type="OrthoDB" id="9784013at2"/>
<dbReference type="InterPro" id="IPR013785">
    <property type="entry name" value="Aldolase_TIM"/>
</dbReference>
<keyword evidence="5 7" id="KW-0456">Lyase</keyword>
<dbReference type="EC" id="4.1.3.4" evidence="3"/>
<gene>
    <name evidence="7" type="ORF">DFP86_102202</name>
</gene>
<dbReference type="InterPro" id="IPR000891">
    <property type="entry name" value="PYR_CT"/>
</dbReference>
<dbReference type="GO" id="GO:0004419">
    <property type="term" value="F:hydroxymethylglutaryl-CoA lyase activity"/>
    <property type="evidence" value="ECO:0007669"/>
    <property type="project" value="UniProtKB-EC"/>
</dbReference>
<dbReference type="EMBL" id="SNZP01000002">
    <property type="protein sequence ID" value="TDR82088.1"/>
    <property type="molecule type" value="Genomic_DNA"/>
</dbReference>
<dbReference type="Pfam" id="PF00682">
    <property type="entry name" value="HMGL-like"/>
    <property type="match status" value="1"/>
</dbReference>
<accession>A0A4R7BB18</accession>
<evidence type="ECO:0000256" key="2">
    <source>
        <dbReference type="ARBA" id="ARBA00009405"/>
    </source>
</evidence>
<dbReference type="NCBIfam" id="NF004283">
    <property type="entry name" value="PRK05692.1"/>
    <property type="match status" value="1"/>
</dbReference>
<sequence>MSDLVRIVEVGPRDGLQNEARRLSVEQRVDLIGRLAAAGLSEIEAGAMVSPKRVPQMAESDAVLARLAHDGRHRYPVLVPNLQGLDTALAAGARDIAVFGAASETFSQRNIQCSIAESLRHFEAVVEQARAHGIRVRGYVSCVAGCPYEGAIAPGKVADVAHALYLMGCEEISLGDTIGVGTPGSILAMLDAVDRRVPMRLVAGHYHDTRGMALANIYASLEAGVRCFDASIGGLGGCPYADGASGNVATEEVAYLLAGLGYQTGIDLEALARTAWWISGLLGGEPRSKLALAMKKHNEDAAV</sequence>
<organism evidence="7 8">
    <name type="scientific">Paludibacterium purpuratum</name>
    <dbReference type="NCBI Taxonomy" id="1144873"/>
    <lineage>
        <taxon>Bacteria</taxon>
        <taxon>Pseudomonadati</taxon>
        <taxon>Pseudomonadota</taxon>
        <taxon>Betaproteobacteria</taxon>
        <taxon>Neisseriales</taxon>
        <taxon>Chromobacteriaceae</taxon>
        <taxon>Paludibacterium</taxon>
    </lineage>
</organism>
<evidence type="ECO:0000259" key="6">
    <source>
        <dbReference type="PROSITE" id="PS50991"/>
    </source>
</evidence>
<evidence type="ECO:0000256" key="1">
    <source>
        <dbReference type="ARBA" id="ARBA00005143"/>
    </source>
</evidence>
<evidence type="ECO:0000256" key="5">
    <source>
        <dbReference type="ARBA" id="ARBA00023239"/>
    </source>
</evidence>
<evidence type="ECO:0000313" key="8">
    <source>
        <dbReference type="Proteomes" id="UP000295611"/>
    </source>
</evidence>
<comment type="caution">
    <text evidence="7">The sequence shown here is derived from an EMBL/GenBank/DDBJ whole genome shotgun (WGS) entry which is preliminary data.</text>
</comment>
<dbReference type="FunFam" id="3.20.20.70:FF:000201">
    <property type="entry name" value="Hydroxymethylglutaryl-CoA lyase"/>
    <property type="match status" value="1"/>
</dbReference>
<name>A0A4R7BB18_9NEIS</name>
<dbReference type="AlphaFoldDB" id="A0A4R7BB18"/>
<dbReference type="Proteomes" id="UP000295611">
    <property type="component" value="Unassembled WGS sequence"/>
</dbReference>
<reference evidence="7 8" key="1">
    <citation type="submission" date="2019-03" db="EMBL/GenBank/DDBJ databases">
        <title>Genomic Encyclopedia of Type Strains, Phase III (KMG-III): the genomes of soil and plant-associated and newly described type strains.</title>
        <authorList>
            <person name="Whitman W."/>
        </authorList>
    </citation>
    <scope>NUCLEOTIDE SEQUENCE [LARGE SCALE GENOMIC DNA]</scope>
    <source>
        <strain evidence="7 8">CECT 8976</strain>
    </source>
</reference>
<evidence type="ECO:0000313" key="7">
    <source>
        <dbReference type="EMBL" id="TDR82088.1"/>
    </source>
</evidence>
<evidence type="ECO:0000256" key="3">
    <source>
        <dbReference type="ARBA" id="ARBA00012910"/>
    </source>
</evidence>
<dbReference type="PROSITE" id="PS50991">
    <property type="entry name" value="PYR_CT"/>
    <property type="match status" value="1"/>
</dbReference>
<dbReference type="SUPFAM" id="SSF51569">
    <property type="entry name" value="Aldolase"/>
    <property type="match status" value="1"/>
</dbReference>
<dbReference type="InterPro" id="IPR043594">
    <property type="entry name" value="HMGL"/>
</dbReference>
<evidence type="ECO:0000256" key="4">
    <source>
        <dbReference type="ARBA" id="ARBA00022723"/>
    </source>
</evidence>
<keyword evidence="8" id="KW-1185">Reference proteome</keyword>
<dbReference type="GO" id="GO:0006552">
    <property type="term" value="P:L-leucine catabolic process"/>
    <property type="evidence" value="ECO:0007669"/>
    <property type="project" value="TreeGrafter"/>
</dbReference>
<comment type="similarity">
    <text evidence="2">Belongs to the HMG-CoA lyase family.</text>
</comment>
<dbReference type="Gene3D" id="3.20.20.70">
    <property type="entry name" value="Aldolase class I"/>
    <property type="match status" value="1"/>
</dbReference>
<dbReference type="GO" id="GO:0046951">
    <property type="term" value="P:ketone body biosynthetic process"/>
    <property type="evidence" value="ECO:0007669"/>
    <property type="project" value="TreeGrafter"/>
</dbReference>
<protein>
    <recommendedName>
        <fullName evidence="3">hydroxymethylglutaryl-CoA lyase</fullName>
        <ecNumber evidence="3">4.1.3.4</ecNumber>
    </recommendedName>
</protein>
<proteinExistence type="inferred from homology"/>
<dbReference type="PANTHER" id="PTHR42738">
    <property type="entry name" value="HYDROXYMETHYLGLUTARYL-COA LYASE"/>
    <property type="match status" value="1"/>
</dbReference>
<dbReference type="RefSeq" id="WP_133678521.1">
    <property type="nucleotide sequence ID" value="NZ_SNZP01000002.1"/>
</dbReference>
<keyword evidence="4" id="KW-0479">Metal-binding</keyword>
<dbReference type="GO" id="GO:0046872">
    <property type="term" value="F:metal ion binding"/>
    <property type="evidence" value="ECO:0007669"/>
    <property type="project" value="UniProtKB-KW"/>
</dbReference>
<dbReference type="PANTHER" id="PTHR42738:SF7">
    <property type="entry name" value="HYDROXYMETHYLGLUTARYL-COA LYASE"/>
    <property type="match status" value="1"/>
</dbReference>
<dbReference type="CDD" id="cd07938">
    <property type="entry name" value="DRE_TIM_HMGL"/>
    <property type="match status" value="1"/>
</dbReference>
<comment type="pathway">
    <text evidence="1">Metabolic intermediate metabolism; (S)-3-hydroxy-3-methylglutaryl-CoA degradation; acetoacetate from (S)-3-hydroxy-3-methylglutaryl-CoA: step 1/1.</text>
</comment>
<feature type="domain" description="Pyruvate carboxyltransferase" evidence="6">
    <location>
        <begin position="5"/>
        <end position="272"/>
    </location>
</feature>